<dbReference type="GO" id="GO:0022857">
    <property type="term" value="F:transmembrane transporter activity"/>
    <property type="evidence" value="ECO:0007669"/>
    <property type="project" value="InterPro"/>
</dbReference>
<feature type="transmembrane region" description="Helical" evidence="6">
    <location>
        <begin position="121"/>
        <end position="141"/>
    </location>
</feature>
<keyword evidence="5 6" id="KW-0472">Membrane</keyword>
<keyword evidence="3 6" id="KW-0812">Transmembrane</keyword>
<dbReference type="InterPro" id="IPR002293">
    <property type="entry name" value="AA/rel_permease1"/>
</dbReference>
<dbReference type="EMBL" id="LR214972">
    <property type="protein sequence ID" value="VEU63603.1"/>
    <property type="molecule type" value="Genomic_DNA"/>
</dbReference>
<feature type="transmembrane region" description="Helical" evidence="6">
    <location>
        <begin position="258"/>
        <end position="278"/>
    </location>
</feature>
<evidence type="ECO:0000313" key="7">
    <source>
        <dbReference type="EMBL" id="VEU63603.1"/>
    </source>
</evidence>
<dbReference type="Pfam" id="PF13520">
    <property type="entry name" value="AA_permease_2"/>
    <property type="match status" value="1"/>
</dbReference>
<feature type="transmembrane region" description="Helical" evidence="6">
    <location>
        <begin position="387"/>
        <end position="409"/>
    </location>
</feature>
<feature type="transmembrane region" description="Helical" evidence="6">
    <location>
        <begin position="321"/>
        <end position="344"/>
    </location>
</feature>
<feature type="transmembrane region" description="Helical" evidence="6">
    <location>
        <begin position="356"/>
        <end position="375"/>
    </location>
</feature>
<feature type="transmembrane region" description="Helical" evidence="6">
    <location>
        <begin position="224"/>
        <end position="246"/>
    </location>
</feature>
<proteinExistence type="predicted"/>
<evidence type="ECO:0000256" key="4">
    <source>
        <dbReference type="ARBA" id="ARBA00022989"/>
    </source>
</evidence>
<dbReference type="PANTHER" id="PTHR42770">
    <property type="entry name" value="AMINO ACID TRANSPORTER-RELATED"/>
    <property type="match status" value="1"/>
</dbReference>
<dbReference type="RefSeq" id="WP_129621815.1">
    <property type="nucleotide sequence ID" value="NZ_LR214972.1"/>
</dbReference>
<dbReference type="PIRSF" id="PIRSF006060">
    <property type="entry name" value="AA_transporter"/>
    <property type="match status" value="1"/>
</dbReference>
<dbReference type="PANTHER" id="PTHR42770:SF18">
    <property type="entry name" value="ARGININE_AGMATINE ANTIPORTER"/>
    <property type="match status" value="1"/>
</dbReference>
<feature type="transmembrane region" description="Helical" evidence="6">
    <location>
        <begin position="148"/>
        <end position="172"/>
    </location>
</feature>
<dbReference type="AlphaFoldDB" id="A0A449AF48"/>
<evidence type="ECO:0000256" key="3">
    <source>
        <dbReference type="ARBA" id="ARBA00022692"/>
    </source>
</evidence>
<name>A0A449AF48_9BACT</name>
<evidence type="ECO:0000313" key="8">
    <source>
        <dbReference type="Proteomes" id="UP000289952"/>
    </source>
</evidence>
<evidence type="ECO:0000256" key="6">
    <source>
        <dbReference type="SAM" id="Phobius"/>
    </source>
</evidence>
<organism evidence="7 8">
    <name type="scientific">Mycoplasmopsis bovirhinis</name>
    <dbReference type="NCBI Taxonomy" id="29553"/>
    <lineage>
        <taxon>Bacteria</taxon>
        <taxon>Bacillati</taxon>
        <taxon>Mycoplasmatota</taxon>
        <taxon>Mycoplasmoidales</taxon>
        <taxon>Metamycoplasmataceae</taxon>
        <taxon>Mycoplasmopsis</taxon>
    </lineage>
</organism>
<gene>
    <name evidence="7" type="ORF">NCTC10118_00651</name>
</gene>
<feature type="transmembrane region" description="Helical" evidence="6">
    <location>
        <begin position="12"/>
        <end position="32"/>
    </location>
</feature>
<sequence length="446" mass="50147">MTKSKKNSLSEVNFILYGLNYVVGFGFIATISSLINQGVWGILIFILTSIIIVAVIFAFSRAGQKYQNEIGGSYLYAKKTFGKQMTFFQGWNQASQIILFAGTTPLFFARLISQFDQNNEILYTVISVIIYISFVLLGTFGYKLSKNFIFVTAVFKWITLALGFGLIIYLISQSNSYAASIKDLGPFSLSAFAGGILSFIYVYGGFESLATISKDIETKRFKKIMIYMFLIVFAAYFIFYFIFLGLEKSNVSGFGLDIAYKTVWGTTGVTIFAIGLFFNRVSSTMGGVQPKARMIAALAKDGFFPIPWAQTNKHNEYRNAIIVYAIVGTLSSVFFSIIPTLAGVNNTFEKILAAGNISYLIQYLLTIFTVWLWSIRKEEKIPVWEKIIYVIGMVAIIFTLIGSQISFLIENKITFENFLPLISYVATIIFGYLVWFISAKYNKKKS</sequence>
<dbReference type="InterPro" id="IPR050367">
    <property type="entry name" value="APC_superfamily"/>
</dbReference>
<feature type="transmembrane region" description="Helical" evidence="6">
    <location>
        <begin position="421"/>
        <end position="439"/>
    </location>
</feature>
<protein>
    <recommendedName>
        <fullName evidence="9">Amino acid permease</fullName>
    </recommendedName>
</protein>
<dbReference type="Proteomes" id="UP000289952">
    <property type="component" value="Chromosome"/>
</dbReference>
<feature type="transmembrane region" description="Helical" evidence="6">
    <location>
        <begin position="38"/>
        <end position="59"/>
    </location>
</feature>
<feature type="transmembrane region" description="Helical" evidence="6">
    <location>
        <begin position="184"/>
        <end position="203"/>
    </location>
</feature>
<keyword evidence="2" id="KW-1003">Cell membrane</keyword>
<dbReference type="GO" id="GO:0005886">
    <property type="term" value="C:plasma membrane"/>
    <property type="evidence" value="ECO:0007669"/>
    <property type="project" value="UniProtKB-SubCell"/>
</dbReference>
<evidence type="ECO:0008006" key="9">
    <source>
        <dbReference type="Google" id="ProtNLM"/>
    </source>
</evidence>
<evidence type="ECO:0000256" key="1">
    <source>
        <dbReference type="ARBA" id="ARBA00004651"/>
    </source>
</evidence>
<keyword evidence="4 6" id="KW-1133">Transmembrane helix</keyword>
<evidence type="ECO:0000256" key="2">
    <source>
        <dbReference type="ARBA" id="ARBA00022475"/>
    </source>
</evidence>
<reference evidence="7 8" key="1">
    <citation type="submission" date="2019-01" db="EMBL/GenBank/DDBJ databases">
        <authorList>
            <consortium name="Pathogen Informatics"/>
        </authorList>
    </citation>
    <scope>NUCLEOTIDE SEQUENCE [LARGE SCALE GENOMIC DNA]</scope>
    <source>
        <strain evidence="7 8">NCTC10118</strain>
    </source>
</reference>
<dbReference type="Gene3D" id="1.20.1740.10">
    <property type="entry name" value="Amino acid/polyamine transporter I"/>
    <property type="match status" value="1"/>
</dbReference>
<feature type="transmembrane region" description="Helical" evidence="6">
    <location>
        <begin position="97"/>
        <end position="115"/>
    </location>
</feature>
<keyword evidence="8" id="KW-1185">Reference proteome</keyword>
<comment type="subcellular location">
    <subcellularLocation>
        <location evidence="1">Cell membrane</location>
        <topology evidence="1">Multi-pass membrane protein</topology>
    </subcellularLocation>
</comment>
<dbReference type="OrthoDB" id="396415at2"/>
<evidence type="ECO:0000256" key="5">
    <source>
        <dbReference type="ARBA" id="ARBA00023136"/>
    </source>
</evidence>
<accession>A0A449AF48</accession>